<organism evidence="1">
    <name type="scientific">Cacopsylla melanoneura</name>
    <dbReference type="NCBI Taxonomy" id="428564"/>
    <lineage>
        <taxon>Eukaryota</taxon>
        <taxon>Metazoa</taxon>
        <taxon>Ecdysozoa</taxon>
        <taxon>Arthropoda</taxon>
        <taxon>Hexapoda</taxon>
        <taxon>Insecta</taxon>
        <taxon>Pterygota</taxon>
        <taxon>Neoptera</taxon>
        <taxon>Paraneoptera</taxon>
        <taxon>Hemiptera</taxon>
        <taxon>Sternorrhyncha</taxon>
        <taxon>Psylloidea</taxon>
        <taxon>Psyllidae</taxon>
        <taxon>Psyllinae</taxon>
        <taxon>Cacopsylla</taxon>
    </lineage>
</organism>
<reference evidence="1" key="1">
    <citation type="submission" date="2021-05" db="EMBL/GenBank/DDBJ databases">
        <authorList>
            <person name="Alioto T."/>
            <person name="Alioto T."/>
            <person name="Gomez Garrido J."/>
        </authorList>
    </citation>
    <scope>NUCLEOTIDE SEQUENCE</scope>
</reference>
<sequence>MDTSITTKVRQQPSYCICRYYIGFVTEIHGFDSRQVKDLLLELGLLGAVSLVTYVAEVARYLLKDQSDFAIHNLSLSRDIAGFASCRTSRLDSSQILAMIISL</sequence>
<name>A0A8D8XCR9_9HEMI</name>
<dbReference type="EMBL" id="HBUF01294175">
    <property type="protein sequence ID" value="CAG6689824.1"/>
    <property type="molecule type" value="Transcribed_RNA"/>
</dbReference>
<protein>
    <submittedName>
        <fullName evidence="1">Uncharacterized protein</fullName>
    </submittedName>
</protein>
<evidence type="ECO:0000313" key="1">
    <source>
        <dbReference type="EMBL" id="CAG6689825.1"/>
    </source>
</evidence>
<dbReference type="EMBL" id="HBUF01096304">
    <property type="protein sequence ID" value="CAG6636906.1"/>
    <property type="molecule type" value="Transcribed_RNA"/>
</dbReference>
<accession>A0A8D8XCR9</accession>
<dbReference type="AlphaFoldDB" id="A0A8D8XCR9"/>
<proteinExistence type="predicted"/>
<dbReference type="EMBL" id="HBUF01294176">
    <property type="protein sequence ID" value="CAG6689825.1"/>
    <property type="molecule type" value="Transcribed_RNA"/>
</dbReference>